<dbReference type="GO" id="GO:0003676">
    <property type="term" value="F:nucleic acid binding"/>
    <property type="evidence" value="ECO:0007669"/>
    <property type="project" value="InterPro"/>
</dbReference>
<dbReference type="Proteomes" id="UP000236291">
    <property type="component" value="Unassembled WGS sequence"/>
</dbReference>
<dbReference type="InterPro" id="IPR000313">
    <property type="entry name" value="PWWP_dom"/>
</dbReference>
<keyword evidence="3" id="KW-0808">Transferase</keyword>
<protein>
    <submittedName>
        <fullName evidence="3">DNA (Cytosine-5)-methyltransferase 3b</fullName>
    </submittedName>
</protein>
<evidence type="ECO:0000313" key="4">
    <source>
        <dbReference type="Proteomes" id="UP000236291"/>
    </source>
</evidence>
<reference evidence="3 4" key="2">
    <citation type="journal article" date="2017" name="Front. Plant Sci.">
        <title>Gene Classification and Mining of Molecular Markers Useful in Red Clover (Trifolium pratense) Breeding.</title>
        <authorList>
            <person name="Istvanek J."/>
            <person name="Dluhosova J."/>
            <person name="Dluhos P."/>
            <person name="Patkova L."/>
            <person name="Nedelnik J."/>
            <person name="Repkova J."/>
        </authorList>
    </citation>
    <scope>NUCLEOTIDE SEQUENCE [LARGE SCALE GENOMIC DNA]</scope>
    <source>
        <strain evidence="4">cv. Tatra</strain>
        <tissue evidence="3">Young leaves</tissue>
    </source>
</reference>
<feature type="domain" description="PWWP" evidence="2">
    <location>
        <begin position="299"/>
        <end position="360"/>
    </location>
</feature>
<feature type="region of interest" description="Disordered" evidence="1">
    <location>
        <begin position="524"/>
        <end position="591"/>
    </location>
</feature>
<gene>
    <name evidence="3" type="ORF">L195_g016582</name>
</gene>
<organism evidence="3 4">
    <name type="scientific">Trifolium pratense</name>
    <name type="common">Red clover</name>
    <dbReference type="NCBI Taxonomy" id="57577"/>
    <lineage>
        <taxon>Eukaryota</taxon>
        <taxon>Viridiplantae</taxon>
        <taxon>Streptophyta</taxon>
        <taxon>Embryophyta</taxon>
        <taxon>Tracheophyta</taxon>
        <taxon>Spermatophyta</taxon>
        <taxon>Magnoliopsida</taxon>
        <taxon>eudicotyledons</taxon>
        <taxon>Gunneridae</taxon>
        <taxon>Pentapetalae</taxon>
        <taxon>rosids</taxon>
        <taxon>fabids</taxon>
        <taxon>Fabales</taxon>
        <taxon>Fabaceae</taxon>
        <taxon>Papilionoideae</taxon>
        <taxon>50 kb inversion clade</taxon>
        <taxon>NPAAA clade</taxon>
        <taxon>Hologalegina</taxon>
        <taxon>IRL clade</taxon>
        <taxon>Trifolieae</taxon>
        <taxon>Trifolium</taxon>
    </lineage>
</organism>
<dbReference type="PANTHER" id="PTHR42851">
    <property type="entry name" value="ALDOLASE-RELATED"/>
    <property type="match status" value="1"/>
</dbReference>
<dbReference type="SMART" id="SM00293">
    <property type="entry name" value="PWWP"/>
    <property type="match status" value="1"/>
</dbReference>
<dbReference type="Pfam" id="PF00855">
    <property type="entry name" value="PWWP"/>
    <property type="match status" value="1"/>
</dbReference>
<reference evidence="3 4" key="1">
    <citation type="journal article" date="2014" name="Am. J. Bot.">
        <title>Genome assembly and annotation for red clover (Trifolium pratense; Fabaceae).</title>
        <authorList>
            <person name="Istvanek J."/>
            <person name="Jaros M."/>
            <person name="Krenek A."/>
            <person name="Repkova J."/>
        </authorList>
    </citation>
    <scope>NUCLEOTIDE SEQUENCE [LARGE SCALE GENOMIC DNA]</scope>
    <source>
        <strain evidence="4">cv. Tatra</strain>
        <tissue evidence="3">Young leaves</tissue>
    </source>
</reference>
<dbReference type="SUPFAM" id="SSF63748">
    <property type="entry name" value="Tudor/PWWP/MBT"/>
    <property type="match status" value="1"/>
</dbReference>
<feature type="compositionally biased region" description="Polar residues" evidence="1">
    <location>
        <begin position="577"/>
        <end position="587"/>
    </location>
</feature>
<feature type="compositionally biased region" description="Basic residues" evidence="1">
    <location>
        <begin position="851"/>
        <end position="860"/>
    </location>
</feature>
<dbReference type="SUPFAM" id="SSF54928">
    <property type="entry name" value="RNA-binding domain, RBD"/>
    <property type="match status" value="1"/>
</dbReference>
<dbReference type="PROSITE" id="PS50812">
    <property type="entry name" value="PWWP"/>
    <property type="match status" value="1"/>
</dbReference>
<feature type="compositionally biased region" description="Basic and acidic residues" evidence="1">
    <location>
        <begin position="559"/>
        <end position="570"/>
    </location>
</feature>
<evidence type="ECO:0000256" key="1">
    <source>
        <dbReference type="SAM" id="MobiDB-lite"/>
    </source>
</evidence>
<sequence length="870" mass="96758">MAVNSGQIDLNADAVLFDKENQVLGFNSTTRSIVNNVGVSFSETLISHVGGTNGSMDMLSGRNNMNSGCGIMINNGGKEGFCEGKGIIDVVNGGCNGKLGEFSCGLVKNEDEKKAIQIEQECENVGKVALALSDEVPGVEDDVIECDHKVMNVALAKLSAVAEDDGIIKGVGSFVNKDNPEDSRALGFATYQLQDGFPYVEHMDVNAAEPLDVKHSFSICCHEIDSSYELKQPAFLSDAQVDLTQNQTTNINISGAGISENIQYNGRDFDLVVDLNSFKNTQEDSVPTESVFSEVAYRVSDLVWGKVREHPWWPGQIYDPSVASDKAKRHLKENCYLVAYFGDQTFSWNDVSMIKPFHKHFSEMEKQSDLEIFRHAVDCALEEASRRVESGLSCRTPGEVSSKLKTQVIANAASSFEPTELVNFVKSLAQSPFIEFDRLDFVSARAQLSAFYHSKGYSQLPEFAEPGQLFANDMDQFNEQILMKTHQEFSQKSQYISRNMKQTDKKKKLLSDLMSEGNSWTPNGECMLEKKAGDNTISRRGRKRKAAHDTSYDYFHNSQIDDDKSTSQREKKPKAAYNTSDDYFHNSQRGRKRKLAYNTSDDCFNNSQTGNVIQLQNVSLDEMRSQLCLAAKDPADESCFNDMIHFFLEFKKFTGRNDSVFLEQGLSLEQEHGGETGVVTSTEAAATASISPPTPMELCNDSYWTDRVIQSISEEETLLKNQKEKDELLLAAEISPNMGLMYQDTDENMGSEPSNLVEHVNESSPTSLTLKFTSLDSVPSTTDLNKIFGRFGPLIESKTELLEKTNRARVVFERRCDAETAFSSAGKYSIFGPSLQSYRLKILPRTPNKVPGKRGRKSKKEKSSMDAAAV</sequence>
<dbReference type="GO" id="GO:0008168">
    <property type="term" value="F:methyltransferase activity"/>
    <property type="evidence" value="ECO:0007669"/>
    <property type="project" value="UniProtKB-KW"/>
</dbReference>
<proteinExistence type="predicted"/>
<feature type="region of interest" description="Disordered" evidence="1">
    <location>
        <begin position="842"/>
        <end position="870"/>
    </location>
</feature>
<dbReference type="PANTHER" id="PTHR42851:SF19">
    <property type="entry name" value="PWWP DOMAIN-CONTAINING PROTEIN 2-RELATED"/>
    <property type="match status" value="1"/>
</dbReference>
<dbReference type="InterPro" id="IPR053063">
    <property type="entry name" value="PWWP_domain_containing_PDP"/>
</dbReference>
<name>A0A2K3MRG8_TRIPR</name>
<evidence type="ECO:0000259" key="2">
    <source>
        <dbReference type="PROSITE" id="PS50812"/>
    </source>
</evidence>
<dbReference type="EMBL" id="ASHM01011496">
    <property type="protein sequence ID" value="PNX93428.1"/>
    <property type="molecule type" value="Genomic_DNA"/>
</dbReference>
<dbReference type="GO" id="GO:0032259">
    <property type="term" value="P:methylation"/>
    <property type="evidence" value="ECO:0007669"/>
    <property type="project" value="UniProtKB-KW"/>
</dbReference>
<dbReference type="Gene3D" id="2.30.30.140">
    <property type="match status" value="1"/>
</dbReference>
<dbReference type="STRING" id="57577.A0A2K3MRG8"/>
<dbReference type="AlphaFoldDB" id="A0A2K3MRG8"/>
<keyword evidence="3" id="KW-0489">Methyltransferase</keyword>
<accession>A0A2K3MRG8</accession>
<comment type="caution">
    <text evidence="3">The sequence shown here is derived from an EMBL/GenBank/DDBJ whole genome shotgun (WGS) entry which is preliminary data.</text>
</comment>
<evidence type="ECO:0000313" key="3">
    <source>
        <dbReference type="EMBL" id="PNX93428.1"/>
    </source>
</evidence>
<dbReference type="InterPro" id="IPR035979">
    <property type="entry name" value="RBD_domain_sf"/>
</dbReference>
<dbReference type="CDD" id="cd05162">
    <property type="entry name" value="PWWP"/>
    <property type="match status" value="1"/>
</dbReference>